<protein>
    <submittedName>
        <fullName evidence="2">Uncharacterized protein</fullName>
    </submittedName>
</protein>
<keyword evidence="3" id="KW-1185">Reference proteome</keyword>
<name>A0AA38RDQ4_9PEZI</name>
<evidence type="ECO:0000256" key="1">
    <source>
        <dbReference type="SAM" id="MobiDB-lite"/>
    </source>
</evidence>
<evidence type="ECO:0000313" key="2">
    <source>
        <dbReference type="EMBL" id="KAJ9129372.1"/>
    </source>
</evidence>
<feature type="compositionally biased region" description="Basic and acidic residues" evidence="1">
    <location>
        <begin position="1"/>
        <end position="13"/>
    </location>
</feature>
<dbReference type="EMBL" id="JANBVO010000218">
    <property type="protein sequence ID" value="KAJ9129372.1"/>
    <property type="molecule type" value="Genomic_DNA"/>
</dbReference>
<accession>A0AA38RDQ4</accession>
<dbReference type="AlphaFoldDB" id="A0AA38RDQ4"/>
<dbReference type="Proteomes" id="UP001174694">
    <property type="component" value="Unassembled WGS sequence"/>
</dbReference>
<feature type="region of interest" description="Disordered" evidence="1">
    <location>
        <begin position="1"/>
        <end position="145"/>
    </location>
</feature>
<feature type="compositionally biased region" description="Acidic residues" evidence="1">
    <location>
        <begin position="58"/>
        <end position="71"/>
    </location>
</feature>
<evidence type="ECO:0000313" key="3">
    <source>
        <dbReference type="Proteomes" id="UP001174694"/>
    </source>
</evidence>
<feature type="compositionally biased region" description="Polar residues" evidence="1">
    <location>
        <begin position="118"/>
        <end position="140"/>
    </location>
</feature>
<sequence>MDHAKAQGKEKHAGLKSGVRKRQNDEAQAKLRALQAAYEKDSSSEIKEQLDAIQQQIDQDEMDIDNDEADPGEANVQIKSEDAEGGLFVPQVPVAEAADSRPQPGDGSVGGLADGQPTAGTSSQETEEQPSASPRTSGNTRAPPLFVVDADDADDKLPPLPVYPDAEDVLSSKDMENPFRGRGVDEISGDVKAIGWLNTFGKGKQVILQYGPPNAARYRAVASSLVDTHIVSDDDMNLGKYRPAEEKKEGRYVVKPKTEIFFQGVAWTYPEDHEAPLQLLNPANWRSKGPFTMIRIKFEDPTQGETKEGEEKQWIKSWETRTTVRRILGSAKIRLDRDYTWEGHVIVPKHQVIKKADLAIINAAINCERRRKEFLKGVRLPREKSPTPYPAAEAQRGDAMVDT</sequence>
<gene>
    <name evidence="2" type="ORF">NKR23_g12549</name>
</gene>
<reference evidence="2" key="1">
    <citation type="submission" date="2022-07" db="EMBL/GenBank/DDBJ databases">
        <title>Fungi with potential for degradation of polypropylene.</title>
        <authorList>
            <person name="Gostincar C."/>
        </authorList>
    </citation>
    <scope>NUCLEOTIDE SEQUENCE</scope>
    <source>
        <strain evidence="2">EXF-13308</strain>
    </source>
</reference>
<feature type="region of interest" description="Disordered" evidence="1">
    <location>
        <begin position="380"/>
        <end position="403"/>
    </location>
</feature>
<proteinExistence type="predicted"/>
<organism evidence="2 3">
    <name type="scientific">Pleurostoma richardsiae</name>
    <dbReference type="NCBI Taxonomy" id="41990"/>
    <lineage>
        <taxon>Eukaryota</taxon>
        <taxon>Fungi</taxon>
        <taxon>Dikarya</taxon>
        <taxon>Ascomycota</taxon>
        <taxon>Pezizomycotina</taxon>
        <taxon>Sordariomycetes</taxon>
        <taxon>Sordariomycetidae</taxon>
        <taxon>Calosphaeriales</taxon>
        <taxon>Pleurostomataceae</taxon>
        <taxon>Pleurostoma</taxon>
    </lineage>
</organism>
<comment type="caution">
    <text evidence="2">The sequence shown here is derived from an EMBL/GenBank/DDBJ whole genome shotgun (WGS) entry which is preliminary data.</text>
</comment>
<feature type="compositionally biased region" description="Basic and acidic residues" evidence="1">
    <location>
        <begin position="38"/>
        <end position="50"/>
    </location>
</feature>